<dbReference type="Proteomes" id="UP000593994">
    <property type="component" value="Chromosome"/>
</dbReference>
<name>A0A7S7LUC2_9BACT</name>
<gene>
    <name evidence="8" type="primary">nrfD</name>
    <name evidence="8" type="ORF">HUE88_10485</name>
</gene>
<keyword evidence="6 7" id="KW-0472">Membrane</keyword>
<keyword evidence="9" id="KW-1185">Reference proteome</keyword>
<accession>A0A7S7LUC2</accession>
<dbReference type="GO" id="GO:0005886">
    <property type="term" value="C:plasma membrane"/>
    <property type="evidence" value="ECO:0007669"/>
    <property type="project" value="UniProtKB-SubCell"/>
</dbReference>
<evidence type="ECO:0000313" key="9">
    <source>
        <dbReference type="Proteomes" id="UP000593994"/>
    </source>
</evidence>
<evidence type="ECO:0000256" key="5">
    <source>
        <dbReference type="ARBA" id="ARBA00022989"/>
    </source>
</evidence>
<evidence type="ECO:0000256" key="3">
    <source>
        <dbReference type="ARBA" id="ARBA00022475"/>
    </source>
</evidence>
<evidence type="ECO:0000256" key="1">
    <source>
        <dbReference type="ARBA" id="ARBA00004651"/>
    </source>
</evidence>
<sequence length="300" mass="33356">MAAHEILAATNAVVTLDVALPGIVWPWLVTVNTWAKSIGTGVIFMLFMLLRMYPAQSEKLRLPTAIVAFVFINIFLLFTLADLHQPLRMWHIFVYSHFTSAIAIGSFMASGFLGLLTLLVFLGWKKNYEAYDKVLFWTTLLAIPVTLYTAALLSQCTARELWQMPAESAQMILAALLSGAAAMILLSGNKLTYEAKQTLGVVLGLSALMAFIIYMSEYVFGPMKAEEVAATLEYIKGDGPYTVMFWLGQWMTYILPMLLIVLSRASKSESLLKLAAILSLVGLYLVKHVWLMIPQLLPMS</sequence>
<dbReference type="KEGG" id="sbal:HUE88_10485"/>
<feature type="transmembrane region" description="Helical" evidence="7">
    <location>
        <begin position="101"/>
        <end position="122"/>
    </location>
</feature>
<dbReference type="PANTHER" id="PTHR34856">
    <property type="entry name" value="PROTEIN NRFD"/>
    <property type="match status" value="1"/>
</dbReference>
<feature type="transmembrane region" description="Helical" evidence="7">
    <location>
        <begin position="168"/>
        <end position="186"/>
    </location>
</feature>
<evidence type="ECO:0000256" key="7">
    <source>
        <dbReference type="SAM" id="Phobius"/>
    </source>
</evidence>
<protein>
    <submittedName>
        <fullName evidence="8">Polysulfide reductase NrfD</fullName>
    </submittedName>
</protein>
<feature type="transmembrane region" description="Helical" evidence="7">
    <location>
        <begin position="134"/>
        <end position="153"/>
    </location>
</feature>
<organism evidence="8 9">
    <name type="scientific">Candidatus Sulfurimonas baltica</name>
    <dbReference type="NCBI Taxonomy" id="2740404"/>
    <lineage>
        <taxon>Bacteria</taxon>
        <taxon>Pseudomonadati</taxon>
        <taxon>Campylobacterota</taxon>
        <taxon>Epsilonproteobacteria</taxon>
        <taxon>Campylobacterales</taxon>
        <taxon>Sulfurimonadaceae</taxon>
        <taxon>Sulfurimonas</taxon>
    </lineage>
</organism>
<feature type="transmembrane region" description="Helical" evidence="7">
    <location>
        <begin position="62"/>
        <end position="81"/>
    </location>
</feature>
<dbReference type="RefSeq" id="WP_194368807.1">
    <property type="nucleotide sequence ID" value="NZ_CP054492.1"/>
</dbReference>
<proteinExistence type="inferred from homology"/>
<dbReference type="InterPro" id="IPR052049">
    <property type="entry name" value="Electron_transfer_protein"/>
</dbReference>
<keyword evidence="5 7" id="KW-1133">Transmembrane helix</keyword>
<evidence type="ECO:0000256" key="2">
    <source>
        <dbReference type="ARBA" id="ARBA00008929"/>
    </source>
</evidence>
<keyword evidence="4 7" id="KW-0812">Transmembrane</keyword>
<evidence type="ECO:0000256" key="4">
    <source>
        <dbReference type="ARBA" id="ARBA00022692"/>
    </source>
</evidence>
<comment type="similarity">
    <text evidence="2">Belongs to the NrfD family.</text>
</comment>
<dbReference type="PANTHER" id="PTHR34856:SF2">
    <property type="entry name" value="PROTEIN NRFD"/>
    <property type="match status" value="1"/>
</dbReference>
<feature type="transmembrane region" description="Helical" evidence="7">
    <location>
        <begin position="34"/>
        <end position="50"/>
    </location>
</feature>
<comment type="subcellular location">
    <subcellularLocation>
        <location evidence="1">Cell membrane</location>
        <topology evidence="1">Multi-pass membrane protein</topology>
    </subcellularLocation>
</comment>
<dbReference type="Gene3D" id="1.20.1630.10">
    <property type="entry name" value="Formate dehydrogenase/DMSO reductase domain"/>
    <property type="match status" value="1"/>
</dbReference>
<dbReference type="Pfam" id="PF03916">
    <property type="entry name" value="NrfD"/>
    <property type="match status" value="1"/>
</dbReference>
<feature type="transmembrane region" description="Helical" evidence="7">
    <location>
        <begin position="7"/>
        <end position="28"/>
    </location>
</feature>
<evidence type="ECO:0000313" key="8">
    <source>
        <dbReference type="EMBL" id="QOY51533.1"/>
    </source>
</evidence>
<dbReference type="AlphaFoldDB" id="A0A7S7LUC2"/>
<feature type="transmembrane region" description="Helical" evidence="7">
    <location>
        <begin position="274"/>
        <end position="293"/>
    </location>
</feature>
<evidence type="ECO:0000256" key="6">
    <source>
        <dbReference type="ARBA" id="ARBA00023136"/>
    </source>
</evidence>
<keyword evidence="3" id="KW-1003">Cell membrane</keyword>
<reference evidence="8 9" key="1">
    <citation type="submission" date="2020-05" db="EMBL/GenBank/DDBJ databases">
        <title>Sulfurimonas marisnigri, sp. nov., and Sulfurimonas baltica, sp. nov., manganese oxide reducing chemolithoautotrophs of the class Epsilonproteobacteria isolated from the pelagic redoxclines of the Black and Baltic Seas and emended description of the genus Sulfurimonas.</title>
        <authorList>
            <person name="Henkel J.V."/>
            <person name="Laudan C."/>
            <person name="Werner J."/>
            <person name="Neu T."/>
            <person name="Plewe S."/>
            <person name="Sproer C."/>
            <person name="Bunk B."/>
            <person name="Schulz-Vogt H.N."/>
        </authorList>
    </citation>
    <scope>NUCLEOTIDE SEQUENCE [LARGE SCALE GENOMIC DNA]</scope>
    <source>
        <strain evidence="8 9">GD2</strain>
    </source>
</reference>
<feature type="transmembrane region" description="Helical" evidence="7">
    <location>
        <begin position="241"/>
        <end position="262"/>
    </location>
</feature>
<dbReference type="EMBL" id="CP054492">
    <property type="protein sequence ID" value="QOY51533.1"/>
    <property type="molecule type" value="Genomic_DNA"/>
</dbReference>
<feature type="transmembrane region" description="Helical" evidence="7">
    <location>
        <begin position="198"/>
        <end position="221"/>
    </location>
</feature>
<dbReference type="InterPro" id="IPR005614">
    <property type="entry name" value="NrfD-like"/>
</dbReference>